<evidence type="ECO:0000256" key="2">
    <source>
        <dbReference type="ARBA" id="ARBA00023015"/>
    </source>
</evidence>
<dbReference type="Gene3D" id="1.10.357.10">
    <property type="entry name" value="Tetracycline Repressor, domain 2"/>
    <property type="match status" value="1"/>
</dbReference>
<sequence>MVRRTKENAEVTRSQLLDAAEIVFNEKGVARASLAEIASAAGVTRGAIYWHFKDKADLVHAMLERVKLPIDEMVDKLSANQLDDPLNYLRNSAISVLSLVAQDAQTCRVFDIVKHKCELVADMEIGREHELQRRSECICSIETAITTAREQGLIPATINPQITAFAWYAYISGLITCWVLNPGLFSLADEAPGMIDMLLNGLRKREE</sequence>
<dbReference type="InterPro" id="IPR009057">
    <property type="entry name" value="Homeodomain-like_sf"/>
</dbReference>
<organism evidence="7 8">
    <name type="scientific">Novimethylophilus kurashikiensis</name>
    <dbReference type="NCBI Taxonomy" id="1825523"/>
    <lineage>
        <taxon>Bacteria</taxon>
        <taxon>Pseudomonadati</taxon>
        <taxon>Pseudomonadota</taxon>
        <taxon>Betaproteobacteria</taxon>
        <taxon>Nitrosomonadales</taxon>
        <taxon>Methylophilaceae</taxon>
        <taxon>Novimethylophilus</taxon>
    </lineage>
</organism>
<dbReference type="Pfam" id="PF08361">
    <property type="entry name" value="TetR_C_2"/>
    <property type="match status" value="1"/>
</dbReference>
<evidence type="ECO:0000259" key="6">
    <source>
        <dbReference type="PROSITE" id="PS50977"/>
    </source>
</evidence>
<dbReference type="PROSITE" id="PS50977">
    <property type="entry name" value="HTH_TETR_2"/>
    <property type="match status" value="1"/>
</dbReference>
<keyword evidence="8" id="KW-1185">Reference proteome</keyword>
<dbReference type="RefSeq" id="WP_109016287.1">
    <property type="nucleotide sequence ID" value="NZ_BDOQ01000013.1"/>
</dbReference>
<dbReference type="PANTHER" id="PTHR30055:SF240">
    <property type="entry name" value="HTH-TYPE TRANSCRIPTIONAL REGULATOR ACRR"/>
    <property type="match status" value="1"/>
</dbReference>
<accession>A0A2R5FFI2</accession>
<gene>
    <name evidence="7" type="primary">acrR</name>
    <name evidence="7" type="ORF">NMK_2734</name>
</gene>
<dbReference type="SUPFAM" id="SSF46689">
    <property type="entry name" value="Homeodomain-like"/>
    <property type="match status" value="1"/>
</dbReference>
<comment type="caution">
    <text evidence="7">The sequence shown here is derived from an EMBL/GenBank/DDBJ whole genome shotgun (WGS) entry which is preliminary data.</text>
</comment>
<dbReference type="Proteomes" id="UP000245081">
    <property type="component" value="Unassembled WGS sequence"/>
</dbReference>
<keyword evidence="1" id="KW-0678">Repressor</keyword>
<evidence type="ECO:0000256" key="4">
    <source>
        <dbReference type="ARBA" id="ARBA00023163"/>
    </source>
</evidence>
<name>A0A2R5FFI2_9PROT</name>
<dbReference type="InterPro" id="IPR023772">
    <property type="entry name" value="DNA-bd_HTH_TetR-type_CS"/>
</dbReference>
<dbReference type="Pfam" id="PF00440">
    <property type="entry name" value="TetR_N"/>
    <property type="match status" value="1"/>
</dbReference>
<keyword evidence="2" id="KW-0805">Transcription regulation</keyword>
<dbReference type="GO" id="GO:0000976">
    <property type="term" value="F:transcription cis-regulatory region binding"/>
    <property type="evidence" value="ECO:0007669"/>
    <property type="project" value="TreeGrafter"/>
</dbReference>
<dbReference type="InterPro" id="IPR013572">
    <property type="entry name" value="Tscrpt_reg_MAATS_C"/>
</dbReference>
<dbReference type="InterPro" id="IPR050109">
    <property type="entry name" value="HTH-type_TetR-like_transc_reg"/>
</dbReference>
<proteinExistence type="predicted"/>
<keyword evidence="4" id="KW-0804">Transcription</keyword>
<dbReference type="GO" id="GO:0003700">
    <property type="term" value="F:DNA-binding transcription factor activity"/>
    <property type="evidence" value="ECO:0007669"/>
    <property type="project" value="TreeGrafter"/>
</dbReference>
<evidence type="ECO:0000256" key="1">
    <source>
        <dbReference type="ARBA" id="ARBA00022491"/>
    </source>
</evidence>
<dbReference type="PRINTS" id="PR00455">
    <property type="entry name" value="HTHTETR"/>
</dbReference>
<dbReference type="PANTHER" id="PTHR30055">
    <property type="entry name" value="HTH-TYPE TRANSCRIPTIONAL REGULATOR RUTR"/>
    <property type="match status" value="1"/>
</dbReference>
<dbReference type="InterPro" id="IPR036271">
    <property type="entry name" value="Tet_transcr_reg_TetR-rel_C_sf"/>
</dbReference>
<keyword evidence="3 5" id="KW-0238">DNA-binding</keyword>
<dbReference type="InterPro" id="IPR001647">
    <property type="entry name" value="HTH_TetR"/>
</dbReference>
<dbReference type="PROSITE" id="PS01081">
    <property type="entry name" value="HTH_TETR_1"/>
    <property type="match status" value="1"/>
</dbReference>
<protein>
    <submittedName>
        <fullName evidence="7">TetR/AcrR family transcriptional regulator, acrAB operon repressor</fullName>
    </submittedName>
</protein>
<feature type="domain" description="HTH tetR-type" evidence="6">
    <location>
        <begin position="10"/>
        <end position="70"/>
    </location>
</feature>
<evidence type="ECO:0000256" key="5">
    <source>
        <dbReference type="PROSITE-ProRule" id="PRU00335"/>
    </source>
</evidence>
<evidence type="ECO:0000256" key="3">
    <source>
        <dbReference type="ARBA" id="ARBA00023125"/>
    </source>
</evidence>
<dbReference type="SUPFAM" id="SSF48498">
    <property type="entry name" value="Tetracyclin repressor-like, C-terminal domain"/>
    <property type="match status" value="1"/>
</dbReference>
<dbReference type="OrthoDB" id="5816932at2"/>
<reference evidence="7 8" key="1">
    <citation type="journal article" date="2018" name="Environ. Microbiol.">
        <title>Isolation and genomic characterization of Novimethylophilus kurashikiensis gen. nov. sp. nov., a new lanthanide-dependent methylotrophic species of Methylophilaceae.</title>
        <authorList>
            <person name="Lv H."/>
            <person name="Sahin N."/>
            <person name="Tani A."/>
        </authorList>
    </citation>
    <scope>NUCLEOTIDE SEQUENCE [LARGE SCALE GENOMIC DNA]</scope>
    <source>
        <strain evidence="7 8">La2-4</strain>
    </source>
</reference>
<feature type="DNA-binding region" description="H-T-H motif" evidence="5">
    <location>
        <begin position="33"/>
        <end position="52"/>
    </location>
</feature>
<evidence type="ECO:0000313" key="7">
    <source>
        <dbReference type="EMBL" id="GBG15131.1"/>
    </source>
</evidence>
<dbReference type="EMBL" id="BDOQ01000013">
    <property type="protein sequence ID" value="GBG15131.1"/>
    <property type="molecule type" value="Genomic_DNA"/>
</dbReference>
<evidence type="ECO:0000313" key="8">
    <source>
        <dbReference type="Proteomes" id="UP000245081"/>
    </source>
</evidence>
<dbReference type="AlphaFoldDB" id="A0A2R5FFI2"/>